<evidence type="ECO:0000313" key="2">
    <source>
        <dbReference type="EMBL" id="GFA82460.1"/>
    </source>
</evidence>
<feature type="region of interest" description="Disordered" evidence="1">
    <location>
        <begin position="40"/>
        <end position="114"/>
    </location>
</feature>
<comment type="caution">
    <text evidence="2">The sequence shown here is derived from an EMBL/GenBank/DDBJ whole genome shotgun (WGS) entry which is preliminary data.</text>
</comment>
<proteinExistence type="predicted"/>
<accession>A0A699K8Z8</accession>
<dbReference type="AlphaFoldDB" id="A0A699K8Z8"/>
<name>A0A699K8Z8_TANCI</name>
<protein>
    <submittedName>
        <fullName evidence="2">Uncharacterized protein</fullName>
    </submittedName>
</protein>
<evidence type="ECO:0000256" key="1">
    <source>
        <dbReference type="SAM" id="MobiDB-lite"/>
    </source>
</evidence>
<sequence length="114" mass="13014">IEEDYHLIKDDIPLLSVYTTGDVRIRGMLISDAFLTREIRSTNDFKESTPRAHRTPTLISSPQEKKRKQSAGESKPKSHKDNPEHVDDDDKDDEKVDEEEGSEMGSLETRTEEA</sequence>
<gene>
    <name evidence="2" type="ORF">Tci_654432</name>
</gene>
<reference evidence="2" key="1">
    <citation type="journal article" date="2019" name="Sci. Rep.">
        <title>Draft genome of Tanacetum cinerariifolium, the natural source of mosquito coil.</title>
        <authorList>
            <person name="Yamashiro T."/>
            <person name="Shiraishi A."/>
            <person name="Satake H."/>
            <person name="Nakayama K."/>
        </authorList>
    </citation>
    <scope>NUCLEOTIDE SEQUENCE</scope>
</reference>
<organism evidence="2">
    <name type="scientific">Tanacetum cinerariifolium</name>
    <name type="common">Dalmatian daisy</name>
    <name type="synonym">Chrysanthemum cinerariifolium</name>
    <dbReference type="NCBI Taxonomy" id="118510"/>
    <lineage>
        <taxon>Eukaryota</taxon>
        <taxon>Viridiplantae</taxon>
        <taxon>Streptophyta</taxon>
        <taxon>Embryophyta</taxon>
        <taxon>Tracheophyta</taxon>
        <taxon>Spermatophyta</taxon>
        <taxon>Magnoliopsida</taxon>
        <taxon>eudicotyledons</taxon>
        <taxon>Gunneridae</taxon>
        <taxon>Pentapetalae</taxon>
        <taxon>asterids</taxon>
        <taxon>campanulids</taxon>
        <taxon>Asterales</taxon>
        <taxon>Asteraceae</taxon>
        <taxon>Asteroideae</taxon>
        <taxon>Anthemideae</taxon>
        <taxon>Anthemidinae</taxon>
        <taxon>Tanacetum</taxon>
    </lineage>
</organism>
<feature type="non-terminal residue" evidence="2">
    <location>
        <position position="1"/>
    </location>
</feature>
<feature type="compositionally biased region" description="Acidic residues" evidence="1">
    <location>
        <begin position="86"/>
        <end position="102"/>
    </location>
</feature>
<feature type="compositionally biased region" description="Basic and acidic residues" evidence="1">
    <location>
        <begin position="74"/>
        <end position="85"/>
    </location>
</feature>
<dbReference type="EMBL" id="BKCJ010495058">
    <property type="protein sequence ID" value="GFA82460.1"/>
    <property type="molecule type" value="Genomic_DNA"/>
</dbReference>
<feature type="compositionally biased region" description="Basic and acidic residues" evidence="1">
    <location>
        <begin position="40"/>
        <end position="50"/>
    </location>
</feature>